<reference evidence="10 11" key="1">
    <citation type="submission" date="2018-09" db="EMBL/GenBank/DDBJ databases">
        <title>Nocardia yunnanensis sp. nov., an actinomycete isolated from a soil sample.</title>
        <authorList>
            <person name="Zhang J."/>
        </authorList>
    </citation>
    <scope>NUCLEOTIDE SEQUENCE [LARGE SCALE GENOMIC DNA]</scope>
    <source>
        <strain evidence="10 11">CFHS0054</strain>
    </source>
</reference>
<dbReference type="SUPFAM" id="SSF56645">
    <property type="entry name" value="Acyl-CoA dehydrogenase NM domain-like"/>
    <property type="match status" value="1"/>
</dbReference>
<dbReference type="KEGG" id="nyu:D7D52_04585"/>
<accession>A0A386Z6M2</accession>
<feature type="domain" description="Acyl-CoA oxidase/dehydrogenase middle" evidence="8">
    <location>
        <begin position="137"/>
        <end position="230"/>
    </location>
</feature>
<evidence type="ECO:0000256" key="5">
    <source>
        <dbReference type="ARBA" id="ARBA00023002"/>
    </source>
</evidence>
<dbReference type="InterPro" id="IPR009075">
    <property type="entry name" value="AcylCo_DH/oxidase_C"/>
</dbReference>
<dbReference type="InterPro" id="IPR006091">
    <property type="entry name" value="Acyl-CoA_Oxase/DH_mid-dom"/>
</dbReference>
<sequence length="415" mass="45109">MIQTPEPASGIDSSADAEFRTEVREWLAENLNGQFRELRGLGGPGREHEAFEERLEWDRALAAAGLTCLGWPKQWGGRDATLRQQVIFHEEYAKADAPSRVSHLGEELLGPTVIAFGTEAQKQRFLPGIRNVTELWCQGYSEPGAGSDLAAVTTSAQLDGDEWVINGQKIWTSLAHLSDWCFVVARTEKGSSRHHGLSYLLVPMKQPGVEVRPIIQLTGTAEFNEVFFDNARTAADLVVGQPGDGWKVAMGTLTFERGISTVGQQIRYARELADLEAVAQANGAIENPVIAERLDRAWVGLRVLRAHVLRTLESGHDGASGGAGKSGTAVDARTAAGQASVTKLLWANWHRGLGELAMDVLGAPGLVADGPGDDLNAWQRMFLFTRADTIYGGSNEVQRNIISERVLGLPREARP</sequence>
<dbReference type="AlphaFoldDB" id="A0A386Z6M2"/>
<dbReference type="Gene3D" id="1.10.540.10">
    <property type="entry name" value="Acyl-CoA dehydrogenase/oxidase, N-terminal domain"/>
    <property type="match status" value="1"/>
</dbReference>
<feature type="domain" description="Acyl-CoA dehydrogenase/oxidase N-terminal" evidence="9">
    <location>
        <begin position="17"/>
        <end position="129"/>
    </location>
</feature>
<comment type="cofactor">
    <cofactor evidence="1 6">
        <name>FAD</name>
        <dbReference type="ChEBI" id="CHEBI:57692"/>
    </cofactor>
</comment>
<dbReference type="FunFam" id="2.40.110.10:FF:000011">
    <property type="entry name" value="Acyl-CoA dehydrogenase FadE34"/>
    <property type="match status" value="1"/>
</dbReference>
<dbReference type="EMBL" id="CP032568">
    <property type="protein sequence ID" value="AYF73256.1"/>
    <property type="molecule type" value="Genomic_DNA"/>
</dbReference>
<keyword evidence="11" id="KW-1185">Reference proteome</keyword>
<dbReference type="GO" id="GO:0050660">
    <property type="term" value="F:flavin adenine dinucleotide binding"/>
    <property type="evidence" value="ECO:0007669"/>
    <property type="project" value="InterPro"/>
</dbReference>
<dbReference type="InterPro" id="IPR052161">
    <property type="entry name" value="Mycobact_Acyl-CoA_DH"/>
</dbReference>
<evidence type="ECO:0000256" key="6">
    <source>
        <dbReference type="RuleBase" id="RU362125"/>
    </source>
</evidence>
<dbReference type="GO" id="GO:0016627">
    <property type="term" value="F:oxidoreductase activity, acting on the CH-CH group of donors"/>
    <property type="evidence" value="ECO:0007669"/>
    <property type="project" value="InterPro"/>
</dbReference>
<feature type="domain" description="Acyl-CoA dehydrogenase/oxidase C-terminal" evidence="7">
    <location>
        <begin position="243"/>
        <end position="407"/>
    </location>
</feature>
<keyword evidence="3 6" id="KW-0285">Flavoprotein</keyword>
<organism evidence="10 11">
    <name type="scientific">Nocardia yunnanensis</name>
    <dbReference type="NCBI Taxonomy" id="2382165"/>
    <lineage>
        <taxon>Bacteria</taxon>
        <taxon>Bacillati</taxon>
        <taxon>Actinomycetota</taxon>
        <taxon>Actinomycetes</taxon>
        <taxon>Mycobacteriales</taxon>
        <taxon>Nocardiaceae</taxon>
        <taxon>Nocardia</taxon>
    </lineage>
</organism>
<dbReference type="OrthoDB" id="2431337at2"/>
<dbReference type="Gene3D" id="2.40.110.10">
    <property type="entry name" value="Butyryl-CoA Dehydrogenase, subunit A, domain 2"/>
    <property type="match status" value="1"/>
</dbReference>
<dbReference type="InterPro" id="IPR013786">
    <property type="entry name" value="AcylCoA_DH/ox_N"/>
</dbReference>
<evidence type="ECO:0000256" key="3">
    <source>
        <dbReference type="ARBA" id="ARBA00022630"/>
    </source>
</evidence>
<dbReference type="Pfam" id="PF02770">
    <property type="entry name" value="Acyl-CoA_dh_M"/>
    <property type="match status" value="1"/>
</dbReference>
<dbReference type="Proteomes" id="UP000267164">
    <property type="component" value="Chromosome"/>
</dbReference>
<dbReference type="PANTHER" id="PTHR43292:SF3">
    <property type="entry name" value="ACYL-COA DEHYDROGENASE FADE29"/>
    <property type="match status" value="1"/>
</dbReference>
<evidence type="ECO:0000259" key="9">
    <source>
        <dbReference type="Pfam" id="PF02771"/>
    </source>
</evidence>
<dbReference type="SUPFAM" id="SSF47203">
    <property type="entry name" value="Acyl-CoA dehydrogenase C-terminal domain-like"/>
    <property type="match status" value="1"/>
</dbReference>
<keyword evidence="4 6" id="KW-0274">FAD</keyword>
<name>A0A386Z6M2_9NOCA</name>
<evidence type="ECO:0000313" key="10">
    <source>
        <dbReference type="EMBL" id="AYF73256.1"/>
    </source>
</evidence>
<evidence type="ECO:0000256" key="1">
    <source>
        <dbReference type="ARBA" id="ARBA00001974"/>
    </source>
</evidence>
<evidence type="ECO:0000259" key="7">
    <source>
        <dbReference type="Pfam" id="PF00441"/>
    </source>
</evidence>
<dbReference type="InterPro" id="IPR046373">
    <property type="entry name" value="Acyl-CoA_Oxase/DH_mid-dom_sf"/>
</dbReference>
<dbReference type="InterPro" id="IPR037069">
    <property type="entry name" value="AcylCoA_DH/ox_N_sf"/>
</dbReference>
<evidence type="ECO:0000256" key="4">
    <source>
        <dbReference type="ARBA" id="ARBA00022827"/>
    </source>
</evidence>
<dbReference type="PANTHER" id="PTHR43292">
    <property type="entry name" value="ACYL-COA DEHYDROGENASE"/>
    <property type="match status" value="1"/>
</dbReference>
<evidence type="ECO:0000256" key="2">
    <source>
        <dbReference type="ARBA" id="ARBA00009347"/>
    </source>
</evidence>
<proteinExistence type="inferred from homology"/>
<dbReference type="InterPro" id="IPR009100">
    <property type="entry name" value="AcylCoA_DH/oxidase_NM_dom_sf"/>
</dbReference>
<dbReference type="Gene3D" id="1.20.140.10">
    <property type="entry name" value="Butyryl-CoA Dehydrogenase, subunit A, domain 3"/>
    <property type="match status" value="1"/>
</dbReference>
<dbReference type="Pfam" id="PF00441">
    <property type="entry name" value="Acyl-CoA_dh_1"/>
    <property type="match status" value="1"/>
</dbReference>
<protein>
    <submittedName>
        <fullName evidence="10">Acyl-CoA dehydrogenase</fullName>
    </submittedName>
</protein>
<dbReference type="Pfam" id="PF02771">
    <property type="entry name" value="Acyl-CoA_dh_N"/>
    <property type="match status" value="1"/>
</dbReference>
<keyword evidence="5 6" id="KW-0560">Oxidoreductase</keyword>
<evidence type="ECO:0000313" key="11">
    <source>
        <dbReference type="Proteomes" id="UP000267164"/>
    </source>
</evidence>
<gene>
    <name evidence="10" type="ORF">D7D52_04585</name>
</gene>
<dbReference type="GO" id="GO:0005886">
    <property type="term" value="C:plasma membrane"/>
    <property type="evidence" value="ECO:0007669"/>
    <property type="project" value="TreeGrafter"/>
</dbReference>
<comment type="similarity">
    <text evidence="2 6">Belongs to the acyl-CoA dehydrogenase family.</text>
</comment>
<dbReference type="InterPro" id="IPR036250">
    <property type="entry name" value="AcylCo_DH-like_C"/>
</dbReference>
<dbReference type="RefSeq" id="WP_120735193.1">
    <property type="nucleotide sequence ID" value="NZ_CP032568.1"/>
</dbReference>
<evidence type="ECO:0000259" key="8">
    <source>
        <dbReference type="Pfam" id="PF02770"/>
    </source>
</evidence>